<dbReference type="Pfam" id="PF12282">
    <property type="entry name" value="GAF_PdtaS"/>
    <property type="match status" value="1"/>
</dbReference>
<organism evidence="9 10">
    <name type="scientific">Acidipropionibacterium jensenii</name>
    <dbReference type="NCBI Taxonomy" id="1749"/>
    <lineage>
        <taxon>Bacteria</taxon>
        <taxon>Bacillati</taxon>
        <taxon>Actinomycetota</taxon>
        <taxon>Actinomycetes</taxon>
        <taxon>Propionibacteriales</taxon>
        <taxon>Propionibacteriaceae</taxon>
        <taxon>Acidipropionibacterium</taxon>
    </lineage>
</organism>
<keyword evidence="7" id="KW-0067">ATP-binding</keyword>
<dbReference type="EMBL" id="CP025570">
    <property type="protein sequence ID" value="AZZ40730.1"/>
    <property type="molecule type" value="Genomic_DNA"/>
</dbReference>
<dbReference type="Gene3D" id="3.30.450.280">
    <property type="entry name" value="GAF domain"/>
    <property type="match status" value="1"/>
</dbReference>
<dbReference type="InterPro" id="IPR022066">
    <property type="entry name" value="PdtaS_GAF"/>
</dbReference>
<dbReference type="InterPro" id="IPR036890">
    <property type="entry name" value="HATPase_C_sf"/>
</dbReference>
<reference evidence="10" key="1">
    <citation type="submission" date="2017-12" db="EMBL/GenBank/DDBJ databases">
        <title>Whole genome sequencing of Acidipropionibacterium jensenii strains JS279 and JS280.</title>
        <authorList>
            <person name="Deptula P."/>
            <person name="Laine P."/>
            <person name="Smolander O.-P."/>
            <person name="Paulin L."/>
            <person name="Auvinen P."/>
            <person name="Varmanen P."/>
        </authorList>
    </citation>
    <scope>NUCLEOTIDE SEQUENCE [LARGE SCALE GENOMIC DNA]</scope>
    <source>
        <strain evidence="10">JS280</strain>
    </source>
</reference>
<evidence type="ECO:0000313" key="9">
    <source>
        <dbReference type="EMBL" id="AZZ40730.1"/>
    </source>
</evidence>
<dbReference type="RefSeq" id="WP_097799835.1">
    <property type="nucleotide sequence ID" value="NZ_CP025570.1"/>
</dbReference>
<dbReference type="InterPro" id="IPR011102">
    <property type="entry name" value="Sig_transdc_His_kinase_HWE"/>
</dbReference>
<feature type="domain" description="Histidine kinase" evidence="8">
    <location>
        <begin position="296"/>
        <end position="490"/>
    </location>
</feature>
<comment type="catalytic activity">
    <reaction evidence="1">
        <text>ATP + protein L-histidine = ADP + protein N-phospho-L-histidine.</text>
        <dbReference type="EC" id="2.7.13.3"/>
    </reaction>
</comment>
<keyword evidence="3" id="KW-0597">Phosphoprotein</keyword>
<dbReference type="Pfam" id="PF07568">
    <property type="entry name" value="HisKA_2"/>
    <property type="match status" value="1"/>
</dbReference>
<dbReference type="InterPro" id="IPR038424">
    <property type="entry name" value="H_kinase_PdtaS_GAF_sf"/>
</dbReference>
<dbReference type="KEGG" id="aji:C0Z10_05630"/>
<keyword evidence="6 9" id="KW-0418">Kinase</keyword>
<dbReference type="AlphaFoldDB" id="A0A3T0S2Z4"/>
<evidence type="ECO:0000256" key="5">
    <source>
        <dbReference type="ARBA" id="ARBA00022741"/>
    </source>
</evidence>
<dbReference type="Pfam" id="PF02518">
    <property type="entry name" value="HATPase_c"/>
    <property type="match status" value="1"/>
</dbReference>
<dbReference type="PROSITE" id="PS50109">
    <property type="entry name" value="HIS_KIN"/>
    <property type="match status" value="1"/>
</dbReference>
<dbReference type="Gene3D" id="3.30.565.10">
    <property type="entry name" value="Histidine kinase-like ATPase, C-terminal domain"/>
    <property type="match status" value="1"/>
</dbReference>
<name>A0A3T0S2Z4_9ACTN</name>
<protein>
    <recommendedName>
        <fullName evidence="2">histidine kinase</fullName>
        <ecNumber evidence="2">2.7.13.3</ecNumber>
    </recommendedName>
</protein>
<evidence type="ECO:0000256" key="1">
    <source>
        <dbReference type="ARBA" id="ARBA00000085"/>
    </source>
</evidence>
<dbReference type="SMART" id="SM00387">
    <property type="entry name" value="HATPase_c"/>
    <property type="match status" value="1"/>
</dbReference>
<gene>
    <name evidence="9" type="ORF">C0Z10_05630</name>
</gene>
<evidence type="ECO:0000256" key="3">
    <source>
        <dbReference type="ARBA" id="ARBA00022553"/>
    </source>
</evidence>
<dbReference type="InterPro" id="IPR011495">
    <property type="entry name" value="Sig_transdc_His_kin_sub2_dim/P"/>
</dbReference>
<accession>A0A3T0S2Z4</accession>
<dbReference type="SMART" id="SM00911">
    <property type="entry name" value="HWE_HK"/>
    <property type="match status" value="1"/>
</dbReference>
<dbReference type="EC" id="2.7.13.3" evidence="2"/>
<dbReference type="SUPFAM" id="SSF55874">
    <property type="entry name" value="ATPase domain of HSP90 chaperone/DNA topoisomerase II/histidine kinase"/>
    <property type="match status" value="1"/>
</dbReference>
<keyword evidence="5" id="KW-0547">Nucleotide-binding</keyword>
<evidence type="ECO:0000256" key="7">
    <source>
        <dbReference type="ARBA" id="ARBA00022840"/>
    </source>
</evidence>
<dbReference type="Proteomes" id="UP000285875">
    <property type="component" value="Chromosome"/>
</dbReference>
<evidence type="ECO:0000259" key="8">
    <source>
        <dbReference type="PROSITE" id="PS50109"/>
    </source>
</evidence>
<dbReference type="GO" id="GO:0005524">
    <property type="term" value="F:ATP binding"/>
    <property type="evidence" value="ECO:0007669"/>
    <property type="project" value="UniProtKB-KW"/>
</dbReference>
<evidence type="ECO:0000313" key="10">
    <source>
        <dbReference type="Proteomes" id="UP000285875"/>
    </source>
</evidence>
<dbReference type="GO" id="GO:0004673">
    <property type="term" value="F:protein histidine kinase activity"/>
    <property type="evidence" value="ECO:0007669"/>
    <property type="project" value="UniProtKB-EC"/>
</dbReference>
<dbReference type="Gene3D" id="3.30.450.20">
    <property type="entry name" value="PAS domain"/>
    <property type="match status" value="1"/>
</dbReference>
<evidence type="ECO:0000256" key="6">
    <source>
        <dbReference type="ARBA" id="ARBA00022777"/>
    </source>
</evidence>
<dbReference type="PANTHER" id="PTHR41523">
    <property type="entry name" value="TWO-COMPONENT SYSTEM SENSOR PROTEIN"/>
    <property type="match status" value="1"/>
</dbReference>
<proteinExistence type="predicted"/>
<evidence type="ECO:0000256" key="2">
    <source>
        <dbReference type="ARBA" id="ARBA00012438"/>
    </source>
</evidence>
<sequence length="496" mass="54430">MPSMDRFMASHSRLNADDVSWLGEVVEEWQILADMSFSDLILWLPDENPQIYWAAAQIRPDTGPTALEDDVVGESIAYDDENLVTEAFMSGQMCETSNNKLSAGIPVDVWAIPVIRHGEVIAVVERHTNQMGVRAPGSTEDNYLEIAGILSEMLHHGQFPLFPGHDRALAPGVTDGVLRVATTGMVTYASPNAMSAFRKLGLSGDLDGEYLIPVVRELCPNLRDVGQTVGMDLEGRSLRETDIENAEATLRARVMPLRTWLDDFEVPAGTLILVRDLTELRTRDRQLVTKDATIREIHHRVKNNLQTVAALLRLQSRRMTNDDARLALKQAMARVSAIAVVHEILSQNFDDVVEFDDVIDRILRMVGDVAASSGRVVARREGSFGKVRADVATALSLATTELCQNAIEHSLASSSGEVVVHPYRRAGLLIVEIWNDGKPLPEGFSLSDHRKSLGLSIVTTLVQDLGGTFTLENNPDGRGTRATISARVDQPGTQIG</sequence>
<keyword evidence="4" id="KW-0808">Transferase</keyword>
<dbReference type="PANTHER" id="PTHR41523:SF8">
    <property type="entry name" value="ETHYLENE RESPONSE SENSOR PROTEIN"/>
    <property type="match status" value="1"/>
</dbReference>
<dbReference type="InterPro" id="IPR005467">
    <property type="entry name" value="His_kinase_dom"/>
</dbReference>
<evidence type="ECO:0000256" key="4">
    <source>
        <dbReference type="ARBA" id="ARBA00022679"/>
    </source>
</evidence>
<dbReference type="InterPro" id="IPR003594">
    <property type="entry name" value="HATPase_dom"/>
</dbReference>